<sequence length="145" mass="15499">MARRLATLLLAVCAVLAGMVGVPAPALAAGGDSCVKSPATGKEACIGAEWESVTYYDTTFKLSVTPYAAGVKSYTKSTKVQVRFKAEGSSTWVVRSTKAGKRSGVVFNLRNKTYGTYQIRLLVKVNGRFRVAHSEKFSSPDVIGD</sequence>
<keyword evidence="1" id="KW-0732">Signal</keyword>
<dbReference type="Proteomes" id="UP000199645">
    <property type="component" value="Unassembled WGS sequence"/>
</dbReference>
<evidence type="ECO:0000313" key="3">
    <source>
        <dbReference type="Proteomes" id="UP000199645"/>
    </source>
</evidence>
<dbReference type="RefSeq" id="WP_093618306.1">
    <property type="nucleotide sequence ID" value="NZ_BOMT01000052.1"/>
</dbReference>
<dbReference type="EMBL" id="FONV01000009">
    <property type="protein sequence ID" value="SFF38791.1"/>
    <property type="molecule type" value="Genomic_DNA"/>
</dbReference>
<dbReference type="AlphaFoldDB" id="A0A1I2IE26"/>
<accession>A0A1I2IE26</accession>
<evidence type="ECO:0000256" key="1">
    <source>
        <dbReference type="SAM" id="SignalP"/>
    </source>
</evidence>
<protein>
    <submittedName>
        <fullName evidence="2">Uncharacterized protein</fullName>
    </submittedName>
</protein>
<keyword evidence="3" id="KW-1185">Reference proteome</keyword>
<proteinExistence type="predicted"/>
<gene>
    <name evidence="2" type="ORF">SAMN05421541_109452</name>
</gene>
<organism evidence="2 3">
    <name type="scientific">Actinoplanes philippinensis</name>
    <dbReference type="NCBI Taxonomy" id="35752"/>
    <lineage>
        <taxon>Bacteria</taxon>
        <taxon>Bacillati</taxon>
        <taxon>Actinomycetota</taxon>
        <taxon>Actinomycetes</taxon>
        <taxon>Micromonosporales</taxon>
        <taxon>Micromonosporaceae</taxon>
        <taxon>Actinoplanes</taxon>
    </lineage>
</organism>
<reference evidence="2 3" key="1">
    <citation type="submission" date="2016-10" db="EMBL/GenBank/DDBJ databases">
        <authorList>
            <person name="de Groot N.N."/>
        </authorList>
    </citation>
    <scope>NUCLEOTIDE SEQUENCE [LARGE SCALE GENOMIC DNA]</scope>
    <source>
        <strain evidence="2 3">DSM 43019</strain>
    </source>
</reference>
<evidence type="ECO:0000313" key="2">
    <source>
        <dbReference type="EMBL" id="SFF38791.1"/>
    </source>
</evidence>
<feature type="chain" id="PRO_5011566510" evidence="1">
    <location>
        <begin position="29"/>
        <end position="145"/>
    </location>
</feature>
<name>A0A1I2IE26_9ACTN</name>
<feature type="signal peptide" evidence="1">
    <location>
        <begin position="1"/>
        <end position="28"/>
    </location>
</feature>